<gene>
    <name evidence="2" type="ORF">E0485_19350</name>
</gene>
<accession>A0A4R4E948</accession>
<dbReference type="Pfam" id="PF13416">
    <property type="entry name" value="SBP_bac_8"/>
    <property type="match status" value="1"/>
</dbReference>
<dbReference type="AlphaFoldDB" id="A0A4R4E948"/>
<evidence type="ECO:0000313" key="2">
    <source>
        <dbReference type="EMBL" id="TCZ74621.1"/>
    </source>
</evidence>
<dbReference type="InterPro" id="IPR006059">
    <property type="entry name" value="SBP"/>
</dbReference>
<comment type="caution">
    <text evidence="2">The sequence shown here is derived from an EMBL/GenBank/DDBJ whole genome shotgun (WGS) entry which is preliminary data.</text>
</comment>
<proteinExistence type="predicted"/>
<feature type="transmembrane region" description="Helical" evidence="1">
    <location>
        <begin position="7"/>
        <end position="28"/>
    </location>
</feature>
<dbReference type="SUPFAM" id="SSF53850">
    <property type="entry name" value="Periplasmic binding protein-like II"/>
    <property type="match status" value="1"/>
</dbReference>
<sequence length="415" mass="47072">MMHTRKWLVGIVLSGAAVILLVIISSLMHNPNRVIDQEVKVESSIECWVYTKELAEYMKDFEKQNPQYNVEVRGFSSAEQLYEELSAAISANAAPNLAEINGIYGVAQLADSGMLISLKDHLAPDVWQKLHPAFVSQFTYKEAYWALPIGGEIPVVYYNANLAKHANLDLNQRLGDLAQLKYTAEKLTIDVNKDGEPDIWGLGVDSKTPWFFMNWVNRHNLLDDRNEAWLVPLHLWQQLVFDYRVMKPLHHQLALSDFINGNVGLFISSSSRTLLLDRYIGGKFSYNVLSFPIFEGGQIIPNASGLALIHSSSEKMQSATRLMEYVIDLKQQKSMLQHTGLIPASTEAIDLLISNEDTSSKEQAILEMQKQFMRITPNRSDYDRWEKLKEIIEKLESQAGLELEPLMNELVVSSQ</sequence>
<dbReference type="InterPro" id="IPR050490">
    <property type="entry name" value="Bact_solute-bd_prot1"/>
</dbReference>
<evidence type="ECO:0000313" key="3">
    <source>
        <dbReference type="Proteomes" id="UP000295418"/>
    </source>
</evidence>
<reference evidence="2 3" key="1">
    <citation type="submission" date="2019-03" db="EMBL/GenBank/DDBJ databases">
        <authorList>
            <person name="Kim M.K.M."/>
        </authorList>
    </citation>
    <scope>NUCLEOTIDE SEQUENCE [LARGE SCALE GENOMIC DNA]</scope>
    <source>
        <strain evidence="2 3">18JY21-1</strain>
    </source>
</reference>
<protein>
    <submittedName>
        <fullName evidence="2">Extracellular solute-binding protein</fullName>
    </submittedName>
</protein>
<keyword evidence="3" id="KW-1185">Reference proteome</keyword>
<dbReference type="RefSeq" id="WP_132419717.1">
    <property type="nucleotide sequence ID" value="NZ_SKFG01000025.1"/>
</dbReference>
<evidence type="ECO:0000256" key="1">
    <source>
        <dbReference type="SAM" id="Phobius"/>
    </source>
</evidence>
<dbReference type="PANTHER" id="PTHR43649">
    <property type="entry name" value="ARABINOSE-BINDING PROTEIN-RELATED"/>
    <property type="match status" value="1"/>
</dbReference>
<keyword evidence="1" id="KW-0812">Transmembrane</keyword>
<dbReference type="Proteomes" id="UP000295418">
    <property type="component" value="Unassembled WGS sequence"/>
</dbReference>
<keyword evidence="1" id="KW-0472">Membrane</keyword>
<name>A0A4R4E948_9BACL</name>
<keyword evidence="1" id="KW-1133">Transmembrane helix</keyword>
<organism evidence="2 3">
    <name type="scientific">Paenibacillus albiflavus</name>
    <dbReference type="NCBI Taxonomy" id="2545760"/>
    <lineage>
        <taxon>Bacteria</taxon>
        <taxon>Bacillati</taxon>
        <taxon>Bacillota</taxon>
        <taxon>Bacilli</taxon>
        <taxon>Bacillales</taxon>
        <taxon>Paenibacillaceae</taxon>
        <taxon>Paenibacillus</taxon>
    </lineage>
</organism>
<dbReference type="EMBL" id="SKFG01000025">
    <property type="protein sequence ID" value="TCZ74621.1"/>
    <property type="molecule type" value="Genomic_DNA"/>
</dbReference>
<dbReference type="Gene3D" id="3.40.190.10">
    <property type="entry name" value="Periplasmic binding protein-like II"/>
    <property type="match status" value="1"/>
</dbReference>
<dbReference type="OrthoDB" id="2516739at2"/>
<dbReference type="PANTHER" id="PTHR43649:SF12">
    <property type="entry name" value="DIACETYLCHITOBIOSE BINDING PROTEIN DASA"/>
    <property type="match status" value="1"/>
</dbReference>